<comment type="catalytic activity">
    <reaction evidence="1 4">
        <text>(4aS,6R)-4a-hydroxy-L-erythro-5,6,7,8-tetrahydrobiopterin = (6R)-L-erythro-6,7-dihydrobiopterin + H2O</text>
        <dbReference type="Rhea" id="RHEA:11920"/>
        <dbReference type="ChEBI" id="CHEBI:15377"/>
        <dbReference type="ChEBI" id="CHEBI:15642"/>
        <dbReference type="ChEBI" id="CHEBI:43120"/>
        <dbReference type="EC" id="4.2.1.96"/>
    </reaction>
</comment>
<dbReference type="AlphaFoldDB" id="A0A809R7I0"/>
<dbReference type="NCBIfam" id="NF002017">
    <property type="entry name" value="PRK00823.1-2"/>
    <property type="match status" value="1"/>
</dbReference>
<dbReference type="EMBL" id="AP021858">
    <property type="protein sequence ID" value="BBO23490.1"/>
    <property type="molecule type" value="Genomic_DNA"/>
</dbReference>
<proteinExistence type="inferred from homology"/>
<reference evidence="5" key="1">
    <citation type="journal article" name="DNA Res.">
        <title>The physiological potential of anammox bacteria as revealed by their core genome structure.</title>
        <authorList>
            <person name="Okubo T."/>
            <person name="Toyoda A."/>
            <person name="Fukuhara K."/>
            <person name="Uchiyama I."/>
            <person name="Harigaya Y."/>
            <person name="Kuroiwa M."/>
            <person name="Suzuki T."/>
            <person name="Murakami Y."/>
            <person name="Suwa Y."/>
            <person name="Takami H."/>
        </authorList>
    </citation>
    <scope>NUCLEOTIDE SEQUENCE</scope>
    <source>
        <strain evidence="5">317325-2</strain>
    </source>
</reference>
<protein>
    <recommendedName>
        <fullName evidence="4">Putative pterin-4-alpha-carbinolamine dehydratase</fullName>
        <shortName evidence="4">PHS</shortName>
        <ecNumber evidence="4">4.2.1.96</ecNumber>
    </recommendedName>
    <alternativeName>
        <fullName evidence="4">4-alpha-hydroxy-tetrahydropterin dehydratase</fullName>
    </alternativeName>
    <alternativeName>
        <fullName evidence="4">Pterin carbinolamine dehydratase</fullName>
        <shortName evidence="4">PCD</shortName>
    </alternativeName>
</protein>
<dbReference type="Gene3D" id="3.30.1360.20">
    <property type="entry name" value="Transcriptional coactivator/pterin dehydratase"/>
    <property type="match status" value="1"/>
</dbReference>
<evidence type="ECO:0000313" key="5">
    <source>
        <dbReference type="EMBL" id="BBO23490.1"/>
    </source>
</evidence>
<dbReference type="GO" id="GO:0006729">
    <property type="term" value="P:tetrahydrobiopterin biosynthetic process"/>
    <property type="evidence" value="ECO:0007669"/>
    <property type="project" value="InterPro"/>
</dbReference>
<organism evidence="5 6">
    <name type="scientific">Candidatus Nitrosymbiomonas proteolyticus</name>
    <dbReference type="NCBI Taxonomy" id="2608984"/>
    <lineage>
        <taxon>Bacteria</taxon>
        <taxon>Bacillati</taxon>
        <taxon>Armatimonadota</taxon>
        <taxon>Armatimonadota incertae sedis</taxon>
        <taxon>Candidatus Nitrosymbiomonas</taxon>
    </lineage>
</organism>
<dbReference type="PANTHER" id="PTHR12599:SF0">
    <property type="entry name" value="PTERIN-4-ALPHA-CARBINOLAMINE DEHYDRATASE"/>
    <property type="match status" value="1"/>
</dbReference>
<dbReference type="InterPro" id="IPR036428">
    <property type="entry name" value="PCD_sf"/>
</dbReference>
<sequence length="98" mass="11017">MSALPRKKLAEEEISAELRDFEGWAVEDGKLAKEIPFEKYLDGAAFAFEVAKIAEEMDHHPDLVIGYCRVKVAVNTHDVGGISAWDFELARRIDVLRA</sequence>
<gene>
    <name evidence="5" type="ORF">NPRO_10850</name>
</gene>
<dbReference type="CDD" id="cd00488">
    <property type="entry name" value="PCD_DCoH"/>
    <property type="match status" value="1"/>
</dbReference>
<name>A0A809R7I0_9BACT</name>
<dbReference type="PANTHER" id="PTHR12599">
    <property type="entry name" value="PTERIN-4-ALPHA-CARBINOLAMINE DEHYDRATASE"/>
    <property type="match status" value="1"/>
</dbReference>
<dbReference type="Proteomes" id="UP000662873">
    <property type="component" value="Chromosome"/>
</dbReference>
<evidence type="ECO:0000256" key="1">
    <source>
        <dbReference type="ARBA" id="ARBA00001554"/>
    </source>
</evidence>
<keyword evidence="3 4" id="KW-0456">Lyase</keyword>
<comment type="similarity">
    <text evidence="2 4">Belongs to the pterin-4-alpha-carbinolamine dehydratase family.</text>
</comment>
<dbReference type="GO" id="GO:0008124">
    <property type="term" value="F:4-alpha-hydroxytetrahydrobiopterin dehydratase activity"/>
    <property type="evidence" value="ECO:0007669"/>
    <property type="project" value="UniProtKB-UniRule"/>
</dbReference>
<dbReference type="HAMAP" id="MF_00434">
    <property type="entry name" value="Pterin_4_alpha"/>
    <property type="match status" value="1"/>
</dbReference>
<evidence type="ECO:0000313" key="6">
    <source>
        <dbReference type="Proteomes" id="UP000662873"/>
    </source>
</evidence>
<accession>A0A809R7I0</accession>
<evidence type="ECO:0000256" key="4">
    <source>
        <dbReference type="HAMAP-Rule" id="MF_00434"/>
    </source>
</evidence>
<dbReference type="KEGG" id="npy:NPRO_10850"/>
<dbReference type="Pfam" id="PF01329">
    <property type="entry name" value="Pterin_4a"/>
    <property type="match status" value="1"/>
</dbReference>
<dbReference type="EC" id="4.2.1.96" evidence="4"/>
<evidence type="ECO:0000256" key="2">
    <source>
        <dbReference type="ARBA" id="ARBA00006472"/>
    </source>
</evidence>
<evidence type="ECO:0000256" key="3">
    <source>
        <dbReference type="ARBA" id="ARBA00023239"/>
    </source>
</evidence>
<dbReference type="InterPro" id="IPR001533">
    <property type="entry name" value="Pterin_deHydtase"/>
</dbReference>
<dbReference type="SUPFAM" id="SSF55248">
    <property type="entry name" value="PCD-like"/>
    <property type="match status" value="1"/>
</dbReference>